<evidence type="ECO:0000256" key="4">
    <source>
        <dbReference type="ARBA" id="ARBA00023054"/>
    </source>
</evidence>
<evidence type="ECO:0000313" key="8">
    <source>
        <dbReference type="Proteomes" id="UP001652740"/>
    </source>
</evidence>
<accession>A0A6J1X3C7</accession>
<gene>
    <name evidence="9" type="primary">LOC113522507</name>
</gene>
<dbReference type="SMART" id="SM00755">
    <property type="entry name" value="Grip"/>
    <property type="match status" value="1"/>
</dbReference>
<dbReference type="RefSeq" id="XP_026764009.2">
    <property type="nucleotide sequence ID" value="XM_026908208.3"/>
</dbReference>
<feature type="coiled-coil region" evidence="5">
    <location>
        <begin position="947"/>
        <end position="1305"/>
    </location>
</feature>
<keyword evidence="2" id="KW-0963">Cytoplasm</keyword>
<organism evidence="8 9">
    <name type="scientific">Galleria mellonella</name>
    <name type="common">Greater wax moth</name>
    <dbReference type="NCBI Taxonomy" id="7137"/>
    <lineage>
        <taxon>Eukaryota</taxon>
        <taxon>Metazoa</taxon>
        <taxon>Ecdysozoa</taxon>
        <taxon>Arthropoda</taxon>
        <taxon>Hexapoda</taxon>
        <taxon>Insecta</taxon>
        <taxon>Pterygota</taxon>
        <taxon>Neoptera</taxon>
        <taxon>Endopterygota</taxon>
        <taxon>Lepidoptera</taxon>
        <taxon>Glossata</taxon>
        <taxon>Ditrysia</taxon>
        <taxon>Pyraloidea</taxon>
        <taxon>Pyralidae</taxon>
        <taxon>Galleriinae</taxon>
        <taxon>Galleria</taxon>
    </lineage>
</organism>
<feature type="coiled-coil region" evidence="5">
    <location>
        <begin position="543"/>
        <end position="840"/>
    </location>
</feature>
<dbReference type="PROSITE" id="PS50913">
    <property type="entry name" value="GRIP"/>
    <property type="match status" value="1"/>
</dbReference>
<dbReference type="InParanoid" id="A0A6J1X3C7"/>
<feature type="coiled-coil region" evidence="5">
    <location>
        <begin position="371"/>
        <end position="455"/>
    </location>
</feature>
<feature type="domain" description="GRIP" evidence="7">
    <location>
        <begin position="1451"/>
        <end position="1501"/>
    </location>
</feature>
<dbReference type="InterPro" id="IPR000237">
    <property type="entry name" value="GRIP_dom"/>
</dbReference>
<dbReference type="PANTHER" id="PTHR18902">
    <property type="entry name" value="NUCLEAR MITOTIC APPARATUS PROTEIN 1-RELATED"/>
    <property type="match status" value="1"/>
</dbReference>
<feature type="region of interest" description="Disordered" evidence="6">
    <location>
        <begin position="840"/>
        <end position="863"/>
    </location>
</feature>
<evidence type="ECO:0000256" key="5">
    <source>
        <dbReference type="SAM" id="Coils"/>
    </source>
</evidence>
<evidence type="ECO:0000313" key="9">
    <source>
        <dbReference type="RefSeq" id="XP_026764009.2"/>
    </source>
</evidence>
<dbReference type="InterPro" id="IPR051841">
    <property type="entry name" value="MT-Golgi_org_protein"/>
</dbReference>
<dbReference type="Gene3D" id="1.10.287.1490">
    <property type="match status" value="1"/>
</dbReference>
<protein>
    <submittedName>
        <fullName evidence="9">GRIP and coiled-coil domain-containing protein 2 isoform X1</fullName>
    </submittedName>
</protein>
<dbReference type="Proteomes" id="UP001652740">
    <property type="component" value="Unplaced"/>
</dbReference>
<keyword evidence="4 5" id="KW-0175">Coiled coil</keyword>
<evidence type="ECO:0000256" key="6">
    <source>
        <dbReference type="SAM" id="MobiDB-lite"/>
    </source>
</evidence>
<dbReference type="PANTHER" id="PTHR18902:SF25">
    <property type="entry name" value="GRIP AND COILED-COIL DOMAIN-CONTAINING PROTEIN 2"/>
    <property type="match status" value="1"/>
</dbReference>
<feature type="region of interest" description="Disordered" evidence="6">
    <location>
        <begin position="1348"/>
        <end position="1373"/>
    </location>
</feature>
<dbReference type="FunCoup" id="A0A6J1X3C7">
    <property type="interactions" value="125"/>
</dbReference>
<keyword evidence="3" id="KW-0597">Phosphoprotein</keyword>
<proteinExistence type="predicted"/>
<dbReference type="KEGG" id="gmw:113522507"/>
<sequence>MDQHPENMSQDSVVKKSPFDDLNRDDLIQKCKGLLAIAQKAKQAKTDLQEEIENYKAQLDKYESEKKSSLENLQTLQELVDSLTEQKLNYITEVDSAQSQIKLLNGKCLKFEEEIHKYKADLIIRNKQAADATQKLSDLDSEIISLKRQNKRLLDENEQLINQLTDLEAKTTEFNNIGLQQREQLKILEERVQTDDSYKKQIEKLNNQILELERRLELKEGSLQNNNQILDYENKLKEVTNLYESEKNKKEKANIKLRTYKDKILKCAACINQLKNSRFILSKTVKEYSESIPKWQNDIIKASKFLDDQINELNNENAILKEKLQSLEQRLADLLPSDKALDTEMKNTHVTELNKNNEVLKLELLDSQQHLNNSLKIKNNLEEELEKLKCDYKKLNEFELPQYLNENKQLKDMLNKSTQNVHDITLTNNKLQLLVEDLKSELSVTKEHLDNYQKSNYILNEDIIKLKTDYNDLNTTVIPAQINEIKNLKDLVHDMNKKFEDTSKENSDLHILIENLKSENQILHSMKLNQAKDDTTESMVLQIKALESEKAILVKEKLNARDNVLELEGQNKVLTNQLDKMKSDILTLKSNIERLTQEKFTIEKNNKIEKESDVNNLKCQINLLQEQYDILKKEHEGLQDLNGLLKEEVETLKLSLEQPKEDGDNLSDLNVSLQADIVKLETKLAAYKQENASLLTELKESRMKVKEFDTLATEYEDFKSKLSGYKTENTELLNEMKEINQVLKERGEAISKLQKAIAEMERLIETLEKDRDNMKQEKDDLTIKIGNLQEDLKKAELKTDKNSAVTEQILNERDNAMKSLIEKEAIITSLKDEIEKLKQQQSAPVELPHEDMSTSTISKAEEHSRMKDLDETFEDKYTKLRIFALKLKKKLNETTTQLQNSEQDKAKIEKLLHEVNTKHTKPVKDTDEVDNSSIKVEEDIIKLQDKVKILTASIETSKETAAELERLKVELDNKCKQLAVEIEAHKVTKDNLEKARRDAKKKNVLSLEMEDYERSMKELTSKMEEKKKKMVQMESTIDTQEGTITSMKTQIKLLEEQIKTEETQNRLIREELQHAVDEAREKDNIIQTKNGIISKLELDLEDEKRKNEESDLEMTSLISEKEKIIMSLGEDKAELNNKVKRLEFKCAELNENLRITNIELADLKTEYTSYKVRAQAVLRQNQTVDHSQEEQLKEEAAVLKTQLETLNAKLTAALEQCASEHAAAEASSRHAADAAAEAARAQQRAARLHADLTRLAHQLDTERDHQKLQVATLTQCYKSQINELEAKMQRDTEALRKQLLAAQENNKVGQAGAATNESNHDQYLLPVIPKEENSDGEMDINVSMIPREEGEGSESAPSPPPSKAYLSAGSGRSPVPLERLLEEGVPDDEALDSASLALTPDQELGDLRRRLQAQQQRVKHVTMLLSESERECARLSQLSELLKGELRRVRSSPLQHNTEYMKNVTLKFLTLAPGDERSRLVPVLQKILTLTPDETQKIQAVAKGLDPNPKGWGSYLPWPGGK</sequence>
<comment type="subcellular location">
    <subcellularLocation>
        <location evidence="1">Cytoplasm</location>
    </subcellularLocation>
</comment>
<evidence type="ECO:0000256" key="2">
    <source>
        <dbReference type="ARBA" id="ARBA00022490"/>
    </source>
</evidence>
<evidence type="ECO:0000256" key="1">
    <source>
        <dbReference type="ARBA" id="ARBA00004496"/>
    </source>
</evidence>
<dbReference type="Pfam" id="PF01465">
    <property type="entry name" value="GRIP"/>
    <property type="match status" value="1"/>
</dbReference>
<dbReference type="GO" id="GO:0005794">
    <property type="term" value="C:Golgi apparatus"/>
    <property type="evidence" value="ECO:0007669"/>
    <property type="project" value="TreeGrafter"/>
</dbReference>
<evidence type="ECO:0000259" key="7">
    <source>
        <dbReference type="PROSITE" id="PS50913"/>
    </source>
</evidence>
<feature type="coiled-coil region" evidence="5">
    <location>
        <begin position="303"/>
        <end position="330"/>
    </location>
</feature>
<evidence type="ECO:0000256" key="3">
    <source>
        <dbReference type="ARBA" id="ARBA00022553"/>
    </source>
</evidence>
<keyword evidence="8" id="KW-1185">Reference proteome</keyword>
<feature type="coiled-coil region" evidence="5">
    <location>
        <begin position="31"/>
        <end position="263"/>
    </location>
</feature>
<name>A0A6J1X3C7_GALME</name>
<feature type="coiled-coil region" evidence="5">
    <location>
        <begin position="884"/>
        <end position="918"/>
    </location>
</feature>
<dbReference type="GeneID" id="113522507"/>
<reference evidence="9" key="1">
    <citation type="submission" date="2025-08" db="UniProtKB">
        <authorList>
            <consortium name="RefSeq"/>
        </authorList>
    </citation>
    <scope>IDENTIFICATION</scope>
    <source>
        <tissue evidence="9">Whole larvae</tissue>
    </source>
</reference>